<evidence type="ECO:0000313" key="3">
    <source>
        <dbReference type="Proteomes" id="UP000015106"/>
    </source>
</evidence>
<reference evidence="2" key="2">
    <citation type="submission" date="2018-03" db="EMBL/GenBank/DDBJ databases">
        <title>The Triticum urartu genome reveals the dynamic nature of wheat genome evolution.</title>
        <authorList>
            <person name="Ling H."/>
            <person name="Ma B."/>
            <person name="Shi X."/>
            <person name="Liu H."/>
            <person name="Dong L."/>
            <person name="Sun H."/>
            <person name="Cao Y."/>
            <person name="Gao Q."/>
            <person name="Zheng S."/>
            <person name="Li Y."/>
            <person name="Yu Y."/>
            <person name="Du H."/>
            <person name="Qi M."/>
            <person name="Li Y."/>
            <person name="Yu H."/>
            <person name="Cui Y."/>
            <person name="Wang N."/>
            <person name="Chen C."/>
            <person name="Wu H."/>
            <person name="Zhao Y."/>
            <person name="Zhang J."/>
            <person name="Li Y."/>
            <person name="Zhou W."/>
            <person name="Zhang B."/>
            <person name="Hu W."/>
            <person name="Eijk M."/>
            <person name="Tang J."/>
            <person name="Witsenboer H."/>
            <person name="Zhao S."/>
            <person name="Li Z."/>
            <person name="Zhang A."/>
            <person name="Wang D."/>
            <person name="Liang C."/>
        </authorList>
    </citation>
    <scope>NUCLEOTIDE SEQUENCE [LARGE SCALE GENOMIC DNA]</scope>
    <source>
        <strain evidence="2">cv. G1812</strain>
    </source>
</reference>
<dbReference type="InterPro" id="IPR032799">
    <property type="entry name" value="TAXi_C"/>
</dbReference>
<dbReference type="AlphaFoldDB" id="A0A8R7UQN8"/>
<dbReference type="Gramene" id="TuG1812G0600000534.01.T01">
    <property type="protein sequence ID" value="TuG1812G0600000534.01.T01.cds349901"/>
    <property type="gene ID" value="TuG1812G0600000534.01"/>
</dbReference>
<dbReference type="SUPFAM" id="SSF50630">
    <property type="entry name" value="Acid proteases"/>
    <property type="match status" value="1"/>
</dbReference>
<dbReference type="GO" id="GO:0004190">
    <property type="term" value="F:aspartic-type endopeptidase activity"/>
    <property type="evidence" value="ECO:0007669"/>
    <property type="project" value="InterPro"/>
</dbReference>
<evidence type="ECO:0000259" key="1">
    <source>
        <dbReference type="Pfam" id="PF14541"/>
    </source>
</evidence>
<dbReference type="Pfam" id="PF14541">
    <property type="entry name" value="TAXi_C"/>
    <property type="match status" value="1"/>
</dbReference>
<organism evidence="2 3">
    <name type="scientific">Triticum urartu</name>
    <name type="common">Red wild einkorn</name>
    <name type="synonym">Crithodium urartu</name>
    <dbReference type="NCBI Taxonomy" id="4572"/>
    <lineage>
        <taxon>Eukaryota</taxon>
        <taxon>Viridiplantae</taxon>
        <taxon>Streptophyta</taxon>
        <taxon>Embryophyta</taxon>
        <taxon>Tracheophyta</taxon>
        <taxon>Spermatophyta</taxon>
        <taxon>Magnoliopsida</taxon>
        <taxon>Liliopsida</taxon>
        <taxon>Poales</taxon>
        <taxon>Poaceae</taxon>
        <taxon>BOP clade</taxon>
        <taxon>Pooideae</taxon>
        <taxon>Triticodae</taxon>
        <taxon>Triticeae</taxon>
        <taxon>Triticinae</taxon>
        <taxon>Triticum</taxon>
    </lineage>
</organism>
<dbReference type="PANTHER" id="PTHR47965:SF71">
    <property type="entry name" value="PEPTIDASE A1 DOMAIN-CONTAINING PROTEIN"/>
    <property type="match status" value="1"/>
</dbReference>
<accession>A0A8R7UQN8</accession>
<dbReference type="InterPro" id="IPR021109">
    <property type="entry name" value="Peptidase_aspartic_dom_sf"/>
</dbReference>
<dbReference type="InterPro" id="IPR001461">
    <property type="entry name" value="Aspartic_peptidase_A1"/>
</dbReference>
<dbReference type="GO" id="GO:0006508">
    <property type="term" value="P:proteolysis"/>
    <property type="evidence" value="ECO:0007669"/>
    <property type="project" value="InterPro"/>
</dbReference>
<protein>
    <recommendedName>
        <fullName evidence="1">Xylanase inhibitor C-terminal domain-containing protein</fullName>
    </recommendedName>
</protein>
<sequence length="148" mass="15681">MLCLPGDGDRAGAAIFGGGPFFLARRADRPAVTTLLSEGVPLCRPFAGDPGYYVSASNGIAMDGARVAFASAGALIVGFSTTVRYTELRHDVYRPLIAAFDRAMGRSARRVRPAVAPFELCYDSTKLLSSQTGYSVPEVDVMLEGGQN</sequence>
<reference evidence="2" key="3">
    <citation type="submission" date="2022-06" db="UniProtKB">
        <authorList>
            <consortium name="EnsemblPlants"/>
        </authorList>
    </citation>
    <scope>IDENTIFICATION</scope>
</reference>
<dbReference type="Proteomes" id="UP000015106">
    <property type="component" value="Chromosome 6"/>
</dbReference>
<dbReference type="Gene3D" id="2.40.70.10">
    <property type="entry name" value="Acid Proteases"/>
    <property type="match status" value="1"/>
</dbReference>
<evidence type="ECO:0000313" key="2">
    <source>
        <dbReference type="EnsemblPlants" id="TuG1812G0600000534.01.T01.cds349901"/>
    </source>
</evidence>
<feature type="domain" description="Xylanase inhibitor C-terminal" evidence="1">
    <location>
        <begin position="58"/>
        <end position="147"/>
    </location>
</feature>
<name>A0A8R7UQN8_TRIUA</name>
<proteinExistence type="predicted"/>
<keyword evidence="3" id="KW-1185">Reference proteome</keyword>
<reference evidence="3" key="1">
    <citation type="journal article" date="2013" name="Nature">
        <title>Draft genome of the wheat A-genome progenitor Triticum urartu.</title>
        <authorList>
            <person name="Ling H.Q."/>
            <person name="Zhao S."/>
            <person name="Liu D."/>
            <person name="Wang J."/>
            <person name="Sun H."/>
            <person name="Zhang C."/>
            <person name="Fan H."/>
            <person name="Li D."/>
            <person name="Dong L."/>
            <person name="Tao Y."/>
            <person name="Gao C."/>
            <person name="Wu H."/>
            <person name="Li Y."/>
            <person name="Cui Y."/>
            <person name="Guo X."/>
            <person name="Zheng S."/>
            <person name="Wang B."/>
            <person name="Yu K."/>
            <person name="Liang Q."/>
            <person name="Yang W."/>
            <person name="Lou X."/>
            <person name="Chen J."/>
            <person name="Feng M."/>
            <person name="Jian J."/>
            <person name="Zhang X."/>
            <person name="Luo G."/>
            <person name="Jiang Y."/>
            <person name="Liu J."/>
            <person name="Wang Z."/>
            <person name="Sha Y."/>
            <person name="Zhang B."/>
            <person name="Wu H."/>
            <person name="Tang D."/>
            <person name="Shen Q."/>
            <person name="Xue P."/>
            <person name="Zou S."/>
            <person name="Wang X."/>
            <person name="Liu X."/>
            <person name="Wang F."/>
            <person name="Yang Y."/>
            <person name="An X."/>
            <person name="Dong Z."/>
            <person name="Zhang K."/>
            <person name="Zhang X."/>
            <person name="Luo M.C."/>
            <person name="Dvorak J."/>
            <person name="Tong Y."/>
            <person name="Wang J."/>
            <person name="Yang H."/>
            <person name="Li Z."/>
            <person name="Wang D."/>
            <person name="Zhang A."/>
            <person name="Wang J."/>
        </authorList>
    </citation>
    <scope>NUCLEOTIDE SEQUENCE</scope>
    <source>
        <strain evidence="3">cv. G1812</strain>
    </source>
</reference>
<dbReference type="EnsemblPlants" id="TuG1812G0600000534.01.T01">
    <property type="protein sequence ID" value="TuG1812G0600000534.01.T01.cds349901"/>
    <property type="gene ID" value="TuG1812G0600000534.01"/>
</dbReference>
<dbReference type="PANTHER" id="PTHR47965">
    <property type="entry name" value="ASPARTYL PROTEASE-RELATED"/>
    <property type="match status" value="1"/>
</dbReference>